<feature type="transmembrane region" description="Helical" evidence="6">
    <location>
        <begin position="305"/>
        <end position="325"/>
    </location>
</feature>
<reference evidence="7 8" key="1">
    <citation type="submission" date="2024-08" db="EMBL/GenBank/DDBJ databases">
        <title>Gnathostoma spinigerum genome.</title>
        <authorList>
            <person name="Gonzalez-Bertolin B."/>
            <person name="Monzon S."/>
            <person name="Zaballos A."/>
            <person name="Jimenez P."/>
            <person name="Dekumyoy P."/>
            <person name="Varona S."/>
            <person name="Cuesta I."/>
            <person name="Sumanam S."/>
            <person name="Adisakwattana P."/>
            <person name="Gasser R.B."/>
            <person name="Hernandez-Gonzalez A."/>
            <person name="Young N.D."/>
            <person name="Perteguer M.J."/>
        </authorList>
    </citation>
    <scope>NUCLEOTIDE SEQUENCE [LARGE SCALE GENOMIC DNA]</scope>
    <source>
        <strain evidence="7">AL3</strain>
        <tissue evidence="7">Liver</tissue>
    </source>
</reference>
<dbReference type="AlphaFoldDB" id="A0ABD6EF59"/>
<keyword evidence="4 6" id="KW-1133">Transmembrane helix</keyword>
<keyword evidence="3 6" id="KW-0812">Transmembrane</keyword>
<comment type="subcellular location">
    <subcellularLocation>
        <location evidence="1">Membrane</location>
        <topology evidence="1">Multi-pass membrane protein</topology>
    </subcellularLocation>
</comment>
<dbReference type="EMBL" id="JBGFUD010003356">
    <property type="protein sequence ID" value="MFH4978629.1"/>
    <property type="molecule type" value="Genomic_DNA"/>
</dbReference>
<dbReference type="GO" id="GO:0022857">
    <property type="term" value="F:transmembrane transporter activity"/>
    <property type="evidence" value="ECO:0007669"/>
    <property type="project" value="UniProtKB-ARBA"/>
</dbReference>
<evidence type="ECO:0000256" key="2">
    <source>
        <dbReference type="ARBA" id="ARBA00006772"/>
    </source>
</evidence>
<sequence length="369" mass="41742">MGHCIFIRYLRFPRTLWIIIIPLIFSPLLLNKSPPLRCLYGVFVIAALWVTEVVPLAVTSLLPILIFPLLGLITSKEICMNYIKDASVLFICTLMLSLAVENCKLHRRIALFMLSKIGGKPIFLIMGMLGTSAIISIWISDTAATSLMVPIAIAVTETIIRNPLEIQKKDERSRFEQTPREQLNWNQRSTSEKALLKAMMLSCSHGSLIGGTTMLTSTGPNLVFKEKIYEALGEKESGITFLTWIFFTLPPLTFYLLASLFSMQMVFFGPKSFLNIFRRTTQDEEDRANAIRAAIKVERSQLQPVSFAELSVLGWFMLLIIGWITRNPGFVEGWGELLFGSKSHMCRIILIYVGTACLQAIIYVWRIYP</sequence>
<protein>
    <recommendedName>
        <fullName evidence="9">Solute carrier family 13 member 2</fullName>
    </recommendedName>
</protein>
<feature type="transmembrane region" description="Helical" evidence="6">
    <location>
        <begin position="42"/>
        <end position="70"/>
    </location>
</feature>
<evidence type="ECO:0000256" key="5">
    <source>
        <dbReference type="ARBA" id="ARBA00023136"/>
    </source>
</evidence>
<gene>
    <name evidence="7" type="ORF">AB6A40_005338</name>
</gene>
<evidence type="ECO:0000313" key="7">
    <source>
        <dbReference type="EMBL" id="MFH4978629.1"/>
    </source>
</evidence>
<feature type="transmembrane region" description="Helical" evidence="6">
    <location>
        <begin position="345"/>
        <end position="365"/>
    </location>
</feature>
<dbReference type="PANTHER" id="PTHR10283:SF77">
    <property type="entry name" value="PROTEIN CBG18085"/>
    <property type="match status" value="1"/>
</dbReference>
<evidence type="ECO:0000256" key="1">
    <source>
        <dbReference type="ARBA" id="ARBA00004141"/>
    </source>
</evidence>
<evidence type="ECO:0000313" key="8">
    <source>
        <dbReference type="Proteomes" id="UP001608902"/>
    </source>
</evidence>
<organism evidence="7 8">
    <name type="scientific">Gnathostoma spinigerum</name>
    <dbReference type="NCBI Taxonomy" id="75299"/>
    <lineage>
        <taxon>Eukaryota</taxon>
        <taxon>Metazoa</taxon>
        <taxon>Ecdysozoa</taxon>
        <taxon>Nematoda</taxon>
        <taxon>Chromadorea</taxon>
        <taxon>Rhabditida</taxon>
        <taxon>Spirurina</taxon>
        <taxon>Gnathostomatomorpha</taxon>
        <taxon>Gnathostomatoidea</taxon>
        <taxon>Gnathostomatidae</taxon>
        <taxon>Gnathostoma</taxon>
    </lineage>
</organism>
<accession>A0ABD6EF59</accession>
<comment type="similarity">
    <text evidence="2">Belongs to the SLC13A/DASS transporter (TC 2.A.47) family. NADC subfamily.</text>
</comment>
<evidence type="ECO:0000256" key="6">
    <source>
        <dbReference type="SAM" id="Phobius"/>
    </source>
</evidence>
<keyword evidence="5 6" id="KW-0472">Membrane</keyword>
<dbReference type="InterPro" id="IPR001898">
    <property type="entry name" value="SLC13A/DASS"/>
</dbReference>
<name>A0ABD6EF59_9BILA</name>
<dbReference type="GO" id="GO:0016020">
    <property type="term" value="C:membrane"/>
    <property type="evidence" value="ECO:0007669"/>
    <property type="project" value="UniProtKB-SubCell"/>
</dbReference>
<feature type="transmembrane region" description="Helical" evidence="6">
    <location>
        <begin position="121"/>
        <end position="139"/>
    </location>
</feature>
<feature type="transmembrane region" description="Helical" evidence="6">
    <location>
        <begin position="12"/>
        <end position="30"/>
    </location>
</feature>
<keyword evidence="8" id="KW-1185">Reference proteome</keyword>
<evidence type="ECO:0000256" key="3">
    <source>
        <dbReference type="ARBA" id="ARBA00022692"/>
    </source>
</evidence>
<dbReference type="PANTHER" id="PTHR10283">
    <property type="entry name" value="SOLUTE CARRIER FAMILY 13 MEMBER"/>
    <property type="match status" value="1"/>
</dbReference>
<dbReference type="Proteomes" id="UP001608902">
    <property type="component" value="Unassembled WGS sequence"/>
</dbReference>
<proteinExistence type="inferred from homology"/>
<dbReference type="Pfam" id="PF00939">
    <property type="entry name" value="Na_sulph_symp"/>
    <property type="match status" value="1"/>
</dbReference>
<evidence type="ECO:0000256" key="4">
    <source>
        <dbReference type="ARBA" id="ARBA00022989"/>
    </source>
</evidence>
<feature type="transmembrane region" description="Helical" evidence="6">
    <location>
        <begin position="241"/>
        <end position="269"/>
    </location>
</feature>
<evidence type="ECO:0008006" key="9">
    <source>
        <dbReference type="Google" id="ProtNLM"/>
    </source>
</evidence>
<comment type="caution">
    <text evidence="7">The sequence shown here is derived from an EMBL/GenBank/DDBJ whole genome shotgun (WGS) entry which is preliminary data.</text>
</comment>